<feature type="compositionally biased region" description="Polar residues" evidence="1">
    <location>
        <begin position="396"/>
        <end position="407"/>
    </location>
</feature>
<dbReference type="KEGG" id="ehx:EMIHUDRAFT_253367"/>
<dbReference type="SMART" id="SM00671">
    <property type="entry name" value="SEL1"/>
    <property type="match status" value="3"/>
</dbReference>
<dbReference type="PaxDb" id="2903-EOD32356"/>
<dbReference type="AlphaFoldDB" id="A0A0D3K9C1"/>
<dbReference type="EnsemblProtists" id="EOD32356">
    <property type="protein sequence ID" value="EOD32356"/>
    <property type="gene ID" value="EMIHUDRAFT_253367"/>
</dbReference>
<evidence type="ECO:0008006" key="4">
    <source>
        <dbReference type="Google" id="ProtNLM"/>
    </source>
</evidence>
<dbReference type="PANTHER" id="PTHR43628:SF1">
    <property type="entry name" value="CHITIN SYNTHASE REGULATORY FACTOR 2-RELATED"/>
    <property type="match status" value="1"/>
</dbReference>
<dbReference type="HOGENOM" id="CLU_676952_0_0_1"/>
<sequence length="407" mass="44113">MIVVGCRVIAQGLVGRADLNDQEGLVISYSPEKGRFGVRFGEADEASVNVKPINLRLPEDESDYNSRPESNPRDECGICLTELPAMGQQCFYQACCGKMVCIACKHSMSTQGAEQRKSVPCAFCRAPPEADLYERMQRLESRAAKNDSRAHFELAGYYFLGRASRVDVDMGVTHVNAALDLGCAQAQFHYGMFYQNGCWAGTHVPGVRIDLARAADLYTLAAEQGHDHAGMNLQLMLLGGGPGSAAWDPGRAMGMLHRLAEEHHSTYAHHRLGCIYHGLWPPSGPVVEKSAKQAISHYRVTAEMPIESLLNCPACKAKPLGMLCPFDCTSKLGQVSESSYNLACLAAVAGAQDEALEWLAKAVATGFNKPDVAFLPAFDALLKKMRGKKRTGPKSRATTSRASGADQ</sequence>
<dbReference type="Proteomes" id="UP000013827">
    <property type="component" value="Unassembled WGS sequence"/>
</dbReference>
<reference evidence="2" key="2">
    <citation type="submission" date="2024-10" db="UniProtKB">
        <authorList>
            <consortium name="EnsemblProtists"/>
        </authorList>
    </citation>
    <scope>IDENTIFICATION</scope>
</reference>
<dbReference type="PANTHER" id="PTHR43628">
    <property type="entry name" value="ACTIVATOR OF C KINASE PROTEIN 1-RELATED"/>
    <property type="match status" value="1"/>
</dbReference>
<evidence type="ECO:0000256" key="1">
    <source>
        <dbReference type="SAM" id="MobiDB-lite"/>
    </source>
</evidence>
<feature type="region of interest" description="Disordered" evidence="1">
    <location>
        <begin position="386"/>
        <end position="407"/>
    </location>
</feature>
<dbReference type="InterPro" id="IPR011990">
    <property type="entry name" value="TPR-like_helical_dom_sf"/>
</dbReference>
<organism evidence="2 3">
    <name type="scientific">Emiliania huxleyi (strain CCMP1516)</name>
    <dbReference type="NCBI Taxonomy" id="280463"/>
    <lineage>
        <taxon>Eukaryota</taxon>
        <taxon>Haptista</taxon>
        <taxon>Haptophyta</taxon>
        <taxon>Prymnesiophyceae</taxon>
        <taxon>Isochrysidales</taxon>
        <taxon>Noelaerhabdaceae</taxon>
        <taxon>Emiliania</taxon>
    </lineage>
</organism>
<dbReference type="Gene3D" id="1.25.40.10">
    <property type="entry name" value="Tetratricopeptide repeat domain"/>
    <property type="match status" value="1"/>
</dbReference>
<dbReference type="InterPro" id="IPR006597">
    <property type="entry name" value="Sel1-like"/>
</dbReference>
<keyword evidence="3" id="KW-1185">Reference proteome</keyword>
<protein>
    <recommendedName>
        <fullName evidence="4">RING-type domain-containing protein</fullName>
    </recommendedName>
</protein>
<evidence type="ECO:0000313" key="3">
    <source>
        <dbReference type="Proteomes" id="UP000013827"/>
    </source>
</evidence>
<reference evidence="3" key="1">
    <citation type="journal article" date="2013" name="Nature">
        <title>Pan genome of the phytoplankton Emiliania underpins its global distribution.</title>
        <authorList>
            <person name="Read B.A."/>
            <person name="Kegel J."/>
            <person name="Klute M.J."/>
            <person name="Kuo A."/>
            <person name="Lefebvre S.C."/>
            <person name="Maumus F."/>
            <person name="Mayer C."/>
            <person name="Miller J."/>
            <person name="Monier A."/>
            <person name="Salamov A."/>
            <person name="Young J."/>
            <person name="Aguilar M."/>
            <person name="Claverie J.M."/>
            <person name="Frickenhaus S."/>
            <person name="Gonzalez K."/>
            <person name="Herman E.K."/>
            <person name="Lin Y.C."/>
            <person name="Napier J."/>
            <person name="Ogata H."/>
            <person name="Sarno A.F."/>
            <person name="Shmutz J."/>
            <person name="Schroeder D."/>
            <person name="de Vargas C."/>
            <person name="Verret F."/>
            <person name="von Dassow P."/>
            <person name="Valentin K."/>
            <person name="Van de Peer Y."/>
            <person name="Wheeler G."/>
            <person name="Dacks J.B."/>
            <person name="Delwiche C.F."/>
            <person name="Dyhrman S.T."/>
            <person name="Glockner G."/>
            <person name="John U."/>
            <person name="Richards T."/>
            <person name="Worden A.Z."/>
            <person name="Zhang X."/>
            <person name="Grigoriev I.V."/>
            <person name="Allen A.E."/>
            <person name="Bidle K."/>
            <person name="Borodovsky M."/>
            <person name="Bowler C."/>
            <person name="Brownlee C."/>
            <person name="Cock J.M."/>
            <person name="Elias M."/>
            <person name="Gladyshev V.N."/>
            <person name="Groth M."/>
            <person name="Guda C."/>
            <person name="Hadaegh A."/>
            <person name="Iglesias-Rodriguez M.D."/>
            <person name="Jenkins J."/>
            <person name="Jones B.M."/>
            <person name="Lawson T."/>
            <person name="Leese F."/>
            <person name="Lindquist E."/>
            <person name="Lobanov A."/>
            <person name="Lomsadze A."/>
            <person name="Malik S.B."/>
            <person name="Marsh M.E."/>
            <person name="Mackinder L."/>
            <person name="Mock T."/>
            <person name="Mueller-Roeber B."/>
            <person name="Pagarete A."/>
            <person name="Parker M."/>
            <person name="Probert I."/>
            <person name="Quesneville H."/>
            <person name="Raines C."/>
            <person name="Rensing S.A."/>
            <person name="Riano-Pachon D.M."/>
            <person name="Richier S."/>
            <person name="Rokitta S."/>
            <person name="Shiraiwa Y."/>
            <person name="Soanes D.M."/>
            <person name="van der Giezen M."/>
            <person name="Wahlund T.M."/>
            <person name="Williams B."/>
            <person name="Wilson W."/>
            <person name="Wolfe G."/>
            <person name="Wurch L.L."/>
        </authorList>
    </citation>
    <scope>NUCLEOTIDE SEQUENCE</scope>
</reference>
<dbReference type="RefSeq" id="XP_005784785.1">
    <property type="nucleotide sequence ID" value="XM_005784728.1"/>
</dbReference>
<evidence type="ECO:0000313" key="2">
    <source>
        <dbReference type="EnsemblProtists" id="EOD32356"/>
    </source>
</evidence>
<proteinExistence type="predicted"/>
<dbReference type="SUPFAM" id="SSF81901">
    <property type="entry name" value="HCP-like"/>
    <property type="match status" value="2"/>
</dbReference>
<name>A0A0D3K9C1_EMIH1</name>
<accession>A0A0D3K9C1</accession>
<dbReference type="GeneID" id="17277630"/>
<dbReference type="InterPro" id="IPR052945">
    <property type="entry name" value="Mitotic_Regulator"/>
</dbReference>